<dbReference type="EMBL" id="BAABGU010000087">
    <property type="protein sequence ID" value="GAA4581444.1"/>
    <property type="molecule type" value="Genomic_DNA"/>
</dbReference>
<comment type="caution">
    <text evidence="1">The sequence shown here is derived from an EMBL/GenBank/DDBJ whole genome shotgun (WGS) entry which is preliminary data.</text>
</comment>
<gene>
    <name evidence="1" type="ORF">GCM10023176_62180</name>
</gene>
<evidence type="ECO:0000313" key="2">
    <source>
        <dbReference type="Proteomes" id="UP001500307"/>
    </source>
</evidence>
<organism evidence="1 2">
    <name type="scientific">Micromonospora coerulea</name>
    <dbReference type="NCBI Taxonomy" id="47856"/>
    <lineage>
        <taxon>Bacteria</taxon>
        <taxon>Bacillati</taxon>
        <taxon>Actinomycetota</taxon>
        <taxon>Actinomycetes</taxon>
        <taxon>Micromonosporales</taxon>
        <taxon>Micromonosporaceae</taxon>
        <taxon>Micromonospora</taxon>
    </lineage>
</organism>
<name>A0ABP8T7V4_9ACTN</name>
<accession>A0ABP8T7V4</accession>
<proteinExistence type="predicted"/>
<reference evidence="2" key="1">
    <citation type="journal article" date="2019" name="Int. J. Syst. Evol. Microbiol.">
        <title>The Global Catalogue of Microorganisms (GCM) 10K type strain sequencing project: providing services to taxonomists for standard genome sequencing and annotation.</title>
        <authorList>
            <consortium name="The Broad Institute Genomics Platform"/>
            <consortium name="The Broad Institute Genome Sequencing Center for Infectious Disease"/>
            <person name="Wu L."/>
            <person name="Ma J."/>
        </authorList>
    </citation>
    <scope>NUCLEOTIDE SEQUENCE [LARGE SCALE GENOMIC DNA]</scope>
    <source>
        <strain evidence="2">JCM 3175</strain>
    </source>
</reference>
<keyword evidence="2" id="KW-1185">Reference proteome</keyword>
<dbReference type="Proteomes" id="UP001500307">
    <property type="component" value="Unassembled WGS sequence"/>
</dbReference>
<evidence type="ECO:0000313" key="1">
    <source>
        <dbReference type="EMBL" id="GAA4581444.1"/>
    </source>
</evidence>
<protein>
    <submittedName>
        <fullName evidence="1">Uncharacterized protein</fullName>
    </submittedName>
</protein>
<sequence length="76" mass="8170">MQPMSWTDRSKLDLYGKDVQVERATEGQASPRQYLMIPTVSSGGVLVRGGSGYEQAETELCRVEGDEVAVALGPPA</sequence>